<evidence type="ECO:0000313" key="3">
    <source>
        <dbReference type="Proteomes" id="UP000621540"/>
    </source>
</evidence>
<keyword evidence="1" id="KW-0472">Membrane</keyword>
<feature type="transmembrane region" description="Helical" evidence="1">
    <location>
        <begin position="221"/>
        <end position="243"/>
    </location>
</feature>
<dbReference type="Proteomes" id="UP000621540">
    <property type="component" value="Unassembled WGS sequence"/>
</dbReference>
<comment type="caution">
    <text evidence="2">The sequence shown here is derived from an EMBL/GenBank/DDBJ whole genome shotgun (WGS) entry which is preliminary data.</text>
</comment>
<dbReference type="EMBL" id="JACOQH010000005">
    <property type="protein sequence ID" value="MBC5753992.1"/>
    <property type="molecule type" value="Genomic_DNA"/>
</dbReference>
<sequence length="298" mass="35016">MGKKNEKEKSKKDEIVKRREAEGFLPKYSERYFAGRGKSRLIWGFICAFIGIEAFLAAEERAFYSAGWNMVAFFSIAVVIYVIWPCGRVLKRKKMLGFWLRQEGIEQELFFGGTRMLPYSYYDGLLCEEKYYYKDSCFQIGKGRDKLCFPYEIGNQKAKNHVHDFHKRLRPYLNEKMPTYYSCCGVLDRKYFYRKNRRIHSAILWVTTLVFWGLRSDITRIGQAGVCGAVVGAIASIALYYIFKDAVLEQKVWDDLKKKLPDCWSHVQGNPYMGWIVFWIETGFWIFVMLMIILFAGE</sequence>
<protein>
    <submittedName>
        <fullName evidence="2">Uncharacterized protein</fullName>
    </submittedName>
</protein>
<reference evidence="2 3" key="1">
    <citation type="submission" date="2020-08" db="EMBL/GenBank/DDBJ databases">
        <title>Genome public.</title>
        <authorList>
            <person name="Liu C."/>
            <person name="Sun Q."/>
        </authorList>
    </citation>
    <scope>NUCLEOTIDE SEQUENCE [LARGE SCALE GENOMIC DNA]</scope>
    <source>
        <strain evidence="2 3">BX0805</strain>
    </source>
</reference>
<feature type="transmembrane region" description="Helical" evidence="1">
    <location>
        <begin position="41"/>
        <end position="58"/>
    </location>
</feature>
<keyword evidence="1" id="KW-1133">Transmembrane helix</keyword>
<gene>
    <name evidence="2" type="ORF">H8Z76_08125</name>
</gene>
<evidence type="ECO:0000313" key="2">
    <source>
        <dbReference type="EMBL" id="MBC5753992.1"/>
    </source>
</evidence>
<dbReference type="RefSeq" id="WP_186982209.1">
    <property type="nucleotide sequence ID" value="NZ_JACOQH010000005.1"/>
</dbReference>
<feature type="transmembrane region" description="Helical" evidence="1">
    <location>
        <begin position="199"/>
        <end position="215"/>
    </location>
</feature>
<evidence type="ECO:0000256" key="1">
    <source>
        <dbReference type="SAM" id="Phobius"/>
    </source>
</evidence>
<accession>A0ABR7IAQ0</accession>
<feature type="transmembrane region" description="Helical" evidence="1">
    <location>
        <begin position="275"/>
        <end position="296"/>
    </location>
</feature>
<keyword evidence="1" id="KW-0812">Transmembrane</keyword>
<keyword evidence="3" id="KW-1185">Reference proteome</keyword>
<proteinExistence type="predicted"/>
<name>A0ABR7IAQ0_9FIRM</name>
<organism evidence="2 3">
    <name type="scientific">Roseburia yibonii</name>
    <dbReference type="NCBI Taxonomy" id="2763063"/>
    <lineage>
        <taxon>Bacteria</taxon>
        <taxon>Bacillati</taxon>
        <taxon>Bacillota</taxon>
        <taxon>Clostridia</taxon>
        <taxon>Lachnospirales</taxon>
        <taxon>Lachnospiraceae</taxon>
        <taxon>Roseburia</taxon>
    </lineage>
</organism>
<feature type="transmembrane region" description="Helical" evidence="1">
    <location>
        <begin position="64"/>
        <end position="84"/>
    </location>
</feature>